<name>A0A074ZZT4_OPIVI</name>
<evidence type="ECO:0000313" key="1">
    <source>
        <dbReference type="EMBL" id="KER32591.1"/>
    </source>
</evidence>
<reference evidence="1 2" key="1">
    <citation type="submission" date="2013-11" db="EMBL/GenBank/DDBJ databases">
        <title>Opisthorchis viverrini - life in the bile duct.</title>
        <authorList>
            <person name="Young N.D."/>
            <person name="Nagarajan N."/>
            <person name="Lin S.J."/>
            <person name="Korhonen P.K."/>
            <person name="Jex A.R."/>
            <person name="Hall R.S."/>
            <person name="Safavi-Hemami H."/>
            <person name="Kaewkong W."/>
            <person name="Bertrand D."/>
            <person name="Gao S."/>
            <person name="Seet Q."/>
            <person name="Wongkham S."/>
            <person name="Teh B.T."/>
            <person name="Wongkham C."/>
            <person name="Intapan P.M."/>
            <person name="Maleewong W."/>
            <person name="Yang X."/>
            <person name="Hu M."/>
            <person name="Wang Z."/>
            <person name="Hofmann A."/>
            <person name="Sternberg P.W."/>
            <person name="Tan P."/>
            <person name="Wang J."/>
            <person name="Gasser R.B."/>
        </authorList>
    </citation>
    <scope>NUCLEOTIDE SEQUENCE [LARGE SCALE GENOMIC DNA]</scope>
</reference>
<dbReference type="RefSeq" id="XP_009163552.1">
    <property type="nucleotide sequence ID" value="XM_009165288.1"/>
</dbReference>
<keyword evidence="2" id="KW-1185">Reference proteome</keyword>
<gene>
    <name evidence="1" type="ORF">T265_01282</name>
</gene>
<dbReference type="OrthoDB" id="10047254at2759"/>
<dbReference type="Proteomes" id="UP000054324">
    <property type="component" value="Unassembled WGS sequence"/>
</dbReference>
<dbReference type="KEGG" id="ovi:T265_01282"/>
<dbReference type="GeneID" id="20315470"/>
<dbReference type="EMBL" id="KL596632">
    <property type="protein sequence ID" value="KER32591.1"/>
    <property type="molecule type" value="Genomic_DNA"/>
</dbReference>
<dbReference type="AlphaFoldDB" id="A0A074ZZT4"/>
<dbReference type="CTD" id="20315470"/>
<organism evidence="1 2">
    <name type="scientific">Opisthorchis viverrini</name>
    <name type="common">Southeast Asian liver fluke</name>
    <dbReference type="NCBI Taxonomy" id="6198"/>
    <lineage>
        <taxon>Eukaryota</taxon>
        <taxon>Metazoa</taxon>
        <taxon>Spiralia</taxon>
        <taxon>Lophotrochozoa</taxon>
        <taxon>Platyhelminthes</taxon>
        <taxon>Trematoda</taxon>
        <taxon>Digenea</taxon>
        <taxon>Opisthorchiida</taxon>
        <taxon>Opisthorchiata</taxon>
        <taxon>Opisthorchiidae</taxon>
        <taxon>Opisthorchis</taxon>
    </lineage>
</organism>
<accession>A0A074ZZT4</accession>
<proteinExistence type="predicted"/>
<protein>
    <submittedName>
        <fullName evidence="1">Uncharacterized protein</fullName>
    </submittedName>
</protein>
<sequence>MKEDTTGVTRFMEHIPVLGIREFYSVEIMGLFPVTTSGNQFIVIMAEHLLRIVLNSPLTSCLLKLNRGPSIVPDQANVDKRFPDATADIVLLAE</sequence>
<evidence type="ECO:0000313" key="2">
    <source>
        <dbReference type="Proteomes" id="UP000054324"/>
    </source>
</evidence>